<organism evidence="1 2">
    <name type="scientific">Rhododendron griersonianum</name>
    <dbReference type="NCBI Taxonomy" id="479676"/>
    <lineage>
        <taxon>Eukaryota</taxon>
        <taxon>Viridiplantae</taxon>
        <taxon>Streptophyta</taxon>
        <taxon>Embryophyta</taxon>
        <taxon>Tracheophyta</taxon>
        <taxon>Spermatophyta</taxon>
        <taxon>Magnoliopsida</taxon>
        <taxon>eudicotyledons</taxon>
        <taxon>Gunneridae</taxon>
        <taxon>Pentapetalae</taxon>
        <taxon>asterids</taxon>
        <taxon>Ericales</taxon>
        <taxon>Ericaceae</taxon>
        <taxon>Ericoideae</taxon>
        <taxon>Rhodoreae</taxon>
        <taxon>Rhododendron</taxon>
    </lineage>
</organism>
<name>A0AAV6LNL9_9ERIC</name>
<reference evidence="1" key="1">
    <citation type="submission" date="2020-08" db="EMBL/GenBank/DDBJ databases">
        <title>Plant Genome Project.</title>
        <authorList>
            <person name="Zhang R.-G."/>
        </authorList>
    </citation>
    <scope>NUCLEOTIDE SEQUENCE</scope>
    <source>
        <strain evidence="1">WSP0</strain>
        <tissue evidence="1">Leaf</tissue>
    </source>
</reference>
<sequence>MDTQHPTTGKIEYNERKERKSFNFGHGSLERERKWVYVITTCYDPIRGHLPQIAENAPFAFLARATKTKTLRLDNPTLWQKPLNLAAANSPCDQNTTFCIFQFQTF</sequence>
<keyword evidence="2" id="KW-1185">Reference proteome</keyword>
<dbReference type="Proteomes" id="UP000823749">
    <property type="component" value="Chromosome 1"/>
</dbReference>
<gene>
    <name evidence="1" type="ORF">RHGRI_001518</name>
</gene>
<comment type="caution">
    <text evidence="1">The sequence shown here is derived from an EMBL/GenBank/DDBJ whole genome shotgun (WGS) entry which is preliminary data.</text>
</comment>
<accession>A0AAV6LNL9</accession>
<evidence type="ECO:0000313" key="1">
    <source>
        <dbReference type="EMBL" id="KAG5565629.1"/>
    </source>
</evidence>
<dbReference type="AlphaFoldDB" id="A0AAV6LNL9"/>
<proteinExistence type="predicted"/>
<protein>
    <submittedName>
        <fullName evidence="1">Uncharacterized protein</fullName>
    </submittedName>
</protein>
<evidence type="ECO:0000313" key="2">
    <source>
        <dbReference type="Proteomes" id="UP000823749"/>
    </source>
</evidence>
<dbReference type="EMBL" id="JACTNZ010000001">
    <property type="protein sequence ID" value="KAG5565629.1"/>
    <property type="molecule type" value="Genomic_DNA"/>
</dbReference>